<protein>
    <submittedName>
        <fullName evidence="3">Transcriptional regulator YqjI</fullName>
    </submittedName>
</protein>
<gene>
    <name evidence="3" type="primary">yqjI_1</name>
    <name evidence="3" type="ORF">BN997_00667</name>
</gene>
<proteinExistence type="predicted"/>
<sequence>MYKRPDMAQYPFLKGQSHFYHHGVFRGNRFDAEVGIGNGNFDGQGRPHIFAGKESGEDTSGERFFGRGDLKIVLLKLLQEQSRHGYGLIKELEEKFKGLYSPSPGSVYPILQMLEDQDLVNVIKEGRKKVYHLTDEGQAFLKKNQDEDPVNSRMNVLENVDLDEIQTLRSDIQGLFHEFFKVGRQAIEKPEKKEQLQNLLEKTRAELLKIVDDEEKNSDGQ</sequence>
<keyword evidence="1" id="KW-0238">DNA-binding</keyword>
<evidence type="ECO:0000313" key="4">
    <source>
        <dbReference type="Proteomes" id="UP000040453"/>
    </source>
</evidence>
<evidence type="ECO:0000259" key="2">
    <source>
        <dbReference type="Pfam" id="PF03551"/>
    </source>
</evidence>
<dbReference type="InterPro" id="IPR036388">
    <property type="entry name" value="WH-like_DNA-bd_sf"/>
</dbReference>
<dbReference type="SUPFAM" id="SSF46785">
    <property type="entry name" value="Winged helix' DNA-binding domain"/>
    <property type="match status" value="1"/>
</dbReference>
<evidence type="ECO:0000313" key="3">
    <source>
        <dbReference type="EMBL" id="CEI80857.1"/>
    </source>
</evidence>
<reference evidence="3 4" key="1">
    <citation type="submission" date="2014-11" db="EMBL/GenBank/DDBJ databases">
        <authorList>
            <person name="Urmite Genomes Urmite Genomes"/>
        </authorList>
    </citation>
    <scope>NUCLEOTIDE SEQUENCE [LARGE SCALE GENOMIC DNA]</scope>
    <source>
        <strain evidence="3 4">Oc5</strain>
    </source>
</reference>
<dbReference type="RefSeq" id="WP_052484878.1">
    <property type="nucleotide sequence ID" value="NZ_CAXOIH010000013.1"/>
</dbReference>
<dbReference type="InterPro" id="IPR036390">
    <property type="entry name" value="WH_DNA-bd_sf"/>
</dbReference>
<dbReference type="EMBL" id="CDGG01000001">
    <property type="protein sequence ID" value="CEI80857.1"/>
    <property type="molecule type" value="Genomic_DNA"/>
</dbReference>
<organism evidence="3 4">
    <name type="scientific">Oceanobacillus oncorhynchi</name>
    <dbReference type="NCBI Taxonomy" id="545501"/>
    <lineage>
        <taxon>Bacteria</taxon>
        <taxon>Bacillati</taxon>
        <taxon>Bacillota</taxon>
        <taxon>Bacilli</taxon>
        <taxon>Bacillales</taxon>
        <taxon>Bacillaceae</taxon>
        <taxon>Oceanobacillus</taxon>
    </lineage>
</organism>
<dbReference type="InterPro" id="IPR011991">
    <property type="entry name" value="ArsR-like_HTH"/>
</dbReference>
<evidence type="ECO:0000256" key="1">
    <source>
        <dbReference type="ARBA" id="ARBA00023125"/>
    </source>
</evidence>
<name>A0A0A1MMG9_9BACI</name>
<dbReference type="PANTHER" id="PTHR43252:SF2">
    <property type="entry name" value="TRANSCRIPTION REGULATOR, PADR-LIKE FAMILY"/>
    <property type="match status" value="1"/>
</dbReference>
<accession>A0A0A1MMG9</accession>
<feature type="domain" description="Transcription regulator PadR N-terminal" evidence="2">
    <location>
        <begin position="74"/>
        <end position="142"/>
    </location>
</feature>
<keyword evidence="4" id="KW-1185">Reference proteome</keyword>
<dbReference type="CDD" id="cd00090">
    <property type="entry name" value="HTH_ARSR"/>
    <property type="match status" value="1"/>
</dbReference>
<dbReference type="InterPro" id="IPR005149">
    <property type="entry name" value="Tscrpt_reg_PadR_N"/>
</dbReference>
<dbReference type="Proteomes" id="UP000040453">
    <property type="component" value="Unassembled WGS sequence"/>
</dbReference>
<dbReference type="Pfam" id="PF03551">
    <property type="entry name" value="PadR"/>
    <property type="match status" value="1"/>
</dbReference>
<dbReference type="GO" id="GO:0003677">
    <property type="term" value="F:DNA binding"/>
    <property type="evidence" value="ECO:0007669"/>
    <property type="project" value="UniProtKB-KW"/>
</dbReference>
<dbReference type="Gene3D" id="1.10.10.10">
    <property type="entry name" value="Winged helix-like DNA-binding domain superfamily/Winged helix DNA-binding domain"/>
    <property type="match status" value="1"/>
</dbReference>
<dbReference type="AlphaFoldDB" id="A0A0A1MMG9"/>
<dbReference type="PANTHER" id="PTHR43252">
    <property type="entry name" value="TRANSCRIPTIONAL REGULATOR YQJI"/>
    <property type="match status" value="1"/>
</dbReference>
<dbReference type="STRING" id="545501.BN997_00667"/>